<organism evidence="3 4">
    <name type="scientific">OM182 bacterium</name>
    <dbReference type="NCBI Taxonomy" id="2510334"/>
    <lineage>
        <taxon>Bacteria</taxon>
        <taxon>Pseudomonadati</taxon>
        <taxon>Pseudomonadota</taxon>
        <taxon>Gammaproteobacteria</taxon>
        <taxon>OMG group</taxon>
        <taxon>OM182 clade</taxon>
    </lineage>
</organism>
<feature type="domain" description="Type II secretion system protein GspB C-terminal" evidence="2">
    <location>
        <begin position="110"/>
        <end position="167"/>
    </location>
</feature>
<keyword evidence="1" id="KW-0812">Transmembrane</keyword>
<evidence type="ECO:0000256" key="1">
    <source>
        <dbReference type="SAM" id="Phobius"/>
    </source>
</evidence>
<reference evidence="3 4" key="1">
    <citation type="submission" date="2019-02" db="EMBL/GenBank/DDBJ databases">
        <title>Prokaryotic population dynamics and viral predation in marine succession experiment using metagenomics: the confinement effect.</title>
        <authorList>
            <person name="Haro-Moreno J.M."/>
            <person name="Rodriguez-Valera F."/>
            <person name="Lopez-Perez M."/>
        </authorList>
    </citation>
    <scope>NUCLEOTIDE SEQUENCE [LARGE SCALE GENOMIC DNA]</scope>
    <source>
        <strain evidence="3">MED-G157</strain>
    </source>
</reference>
<dbReference type="EMBL" id="SHAG01000002">
    <property type="protein sequence ID" value="RZO77484.1"/>
    <property type="molecule type" value="Genomic_DNA"/>
</dbReference>
<dbReference type="GO" id="GO:0015627">
    <property type="term" value="C:type II protein secretion system complex"/>
    <property type="evidence" value="ECO:0007669"/>
    <property type="project" value="InterPro"/>
</dbReference>
<name>A0A520S4W6_9GAMM</name>
<gene>
    <name evidence="3" type="ORF">EVA68_01125</name>
</gene>
<comment type="caution">
    <text evidence="3">The sequence shown here is derived from an EMBL/GenBank/DDBJ whole genome shotgun (WGS) entry which is preliminary data.</text>
</comment>
<evidence type="ECO:0000313" key="3">
    <source>
        <dbReference type="EMBL" id="RZO77484.1"/>
    </source>
</evidence>
<sequence length="181" mass="20924">MSYILDALKKTEQAERNRQIPTLDTVQSISKESHNTWWPFWLAITFMIGTGIILQIDKLQHENAKNVNPLSEEAKFKPDIRESIVSIPLDKINHLPIPLSALPSNLKNQIPKMKFSSHIFSSDSSLRSVTINNQIYQEEDMLTDELYLQEISEDGIIVRYQGYLVQISFLDEWQTGKFTKN</sequence>
<dbReference type="AlphaFoldDB" id="A0A520S4W6"/>
<keyword evidence="1" id="KW-1133">Transmembrane helix</keyword>
<protein>
    <recommendedName>
        <fullName evidence="2">Type II secretion system protein GspB C-terminal domain-containing protein</fullName>
    </recommendedName>
</protein>
<keyword evidence="1" id="KW-0472">Membrane</keyword>
<dbReference type="InterPro" id="IPR032389">
    <property type="entry name" value="GspB_C"/>
</dbReference>
<proteinExistence type="predicted"/>
<evidence type="ECO:0000259" key="2">
    <source>
        <dbReference type="Pfam" id="PF16537"/>
    </source>
</evidence>
<evidence type="ECO:0000313" key="4">
    <source>
        <dbReference type="Proteomes" id="UP000316199"/>
    </source>
</evidence>
<feature type="transmembrane region" description="Helical" evidence="1">
    <location>
        <begin position="38"/>
        <end position="56"/>
    </location>
</feature>
<accession>A0A520S4W6</accession>
<dbReference type="Proteomes" id="UP000316199">
    <property type="component" value="Unassembled WGS sequence"/>
</dbReference>
<dbReference type="Pfam" id="PF16537">
    <property type="entry name" value="T2SSB"/>
    <property type="match status" value="1"/>
</dbReference>